<proteinExistence type="predicted"/>
<protein>
    <submittedName>
        <fullName evidence="2">Peptidase S1 domain-containing protein</fullName>
    </submittedName>
</protein>
<dbReference type="SMART" id="SM00020">
    <property type="entry name" value="Tryp_SPc"/>
    <property type="match status" value="1"/>
</dbReference>
<dbReference type="PANTHER" id="PTHR24250">
    <property type="entry name" value="CHYMOTRYPSIN-RELATED"/>
    <property type="match status" value="1"/>
</dbReference>
<sequence length="232" mass="26136">MNKKTIGENNSSRISVEVQRRTMVKDTDFEEPGDITGVTHAKINEFPWIVRLGSTKKDIISIDYQGSIISPNYVITSGYCVHDKTKEKLFCVVGVNDLNKYSTGKEGMKLKVKDIIMHEEYAEHATGILNNIALIKLAHPLNLGKCGVDAIKLPPEGSGYCGKTATVAGWGMNRITLQNGKLMKRKLRIHTKKKCRTFMKNKLYEKNSLLYVTMNSAPSCYVRKIKFSLFLK</sequence>
<evidence type="ECO:0000313" key="3">
    <source>
        <dbReference type="Proteomes" id="UP000015103"/>
    </source>
</evidence>
<dbReference type="PROSITE" id="PS50240">
    <property type="entry name" value="TRYPSIN_DOM"/>
    <property type="match status" value="1"/>
</dbReference>
<dbReference type="Proteomes" id="UP000015103">
    <property type="component" value="Unassembled WGS sequence"/>
</dbReference>
<dbReference type="EnsemblMetazoa" id="RPRC000373-RA">
    <property type="protein sequence ID" value="RPRC000373-PA"/>
    <property type="gene ID" value="RPRC000373"/>
</dbReference>
<dbReference type="PANTHER" id="PTHR24250:SF27">
    <property type="entry name" value="ELASTASE 2 LIKE"/>
    <property type="match status" value="1"/>
</dbReference>
<dbReference type="GO" id="GO:0006508">
    <property type="term" value="P:proteolysis"/>
    <property type="evidence" value="ECO:0007669"/>
    <property type="project" value="InterPro"/>
</dbReference>
<dbReference type="AlphaFoldDB" id="T1H8M7"/>
<dbReference type="SUPFAM" id="SSF50494">
    <property type="entry name" value="Trypsin-like serine proteases"/>
    <property type="match status" value="1"/>
</dbReference>
<dbReference type="eggNOG" id="KOG3627">
    <property type="taxonomic scope" value="Eukaryota"/>
</dbReference>
<dbReference type="HOGENOM" id="CLU_1196161_0_0_1"/>
<evidence type="ECO:0000256" key="1">
    <source>
        <dbReference type="ARBA" id="ARBA00023157"/>
    </source>
</evidence>
<dbReference type="InterPro" id="IPR043504">
    <property type="entry name" value="Peptidase_S1_PA_chymotrypsin"/>
</dbReference>
<dbReference type="Pfam" id="PF00089">
    <property type="entry name" value="Trypsin"/>
    <property type="match status" value="1"/>
</dbReference>
<dbReference type="VEuPathDB" id="VectorBase:RPRC000373"/>
<organism evidence="2 3">
    <name type="scientific">Rhodnius prolixus</name>
    <name type="common">Triatomid bug</name>
    <dbReference type="NCBI Taxonomy" id="13249"/>
    <lineage>
        <taxon>Eukaryota</taxon>
        <taxon>Metazoa</taxon>
        <taxon>Ecdysozoa</taxon>
        <taxon>Arthropoda</taxon>
        <taxon>Hexapoda</taxon>
        <taxon>Insecta</taxon>
        <taxon>Pterygota</taxon>
        <taxon>Neoptera</taxon>
        <taxon>Paraneoptera</taxon>
        <taxon>Hemiptera</taxon>
        <taxon>Heteroptera</taxon>
        <taxon>Panheteroptera</taxon>
        <taxon>Cimicomorpha</taxon>
        <taxon>Reduviidae</taxon>
        <taxon>Triatominae</taxon>
        <taxon>Rhodnius</taxon>
    </lineage>
</organism>
<dbReference type="InParanoid" id="T1H8M7"/>
<dbReference type="InterPro" id="IPR001254">
    <property type="entry name" value="Trypsin_dom"/>
</dbReference>
<reference evidence="2" key="1">
    <citation type="submission" date="2015-05" db="UniProtKB">
        <authorList>
            <consortium name="EnsemblMetazoa"/>
        </authorList>
    </citation>
    <scope>IDENTIFICATION</scope>
</reference>
<dbReference type="InterPro" id="IPR009003">
    <property type="entry name" value="Peptidase_S1_PA"/>
</dbReference>
<keyword evidence="3" id="KW-1185">Reference proteome</keyword>
<dbReference type="GO" id="GO:0004252">
    <property type="term" value="F:serine-type endopeptidase activity"/>
    <property type="evidence" value="ECO:0007669"/>
    <property type="project" value="InterPro"/>
</dbReference>
<dbReference type="STRING" id="13249.T1H8M7"/>
<name>T1H8M7_RHOPR</name>
<evidence type="ECO:0000313" key="2">
    <source>
        <dbReference type="EnsemblMetazoa" id="RPRC000373-PA"/>
    </source>
</evidence>
<dbReference type="Gene3D" id="2.40.10.10">
    <property type="entry name" value="Trypsin-like serine proteases"/>
    <property type="match status" value="1"/>
</dbReference>
<keyword evidence="1" id="KW-1015">Disulfide bond</keyword>
<dbReference type="EMBL" id="ACPB03004092">
    <property type="status" value="NOT_ANNOTATED_CDS"/>
    <property type="molecule type" value="Genomic_DNA"/>
</dbReference>
<accession>T1H8M7</accession>